<dbReference type="HAMAP" id="MF_01341">
    <property type="entry name" value="Ribosomal_uL15"/>
    <property type="match status" value="1"/>
</dbReference>
<dbReference type="AlphaFoldDB" id="A0A0F9LU20"/>
<feature type="domain" description="Large ribosomal subunit protein uL15/eL18" evidence="5">
    <location>
        <begin position="78"/>
        <end position="144"/>
    </location>
</feature>
<keyword evidence="2" id="KW-0689">Ribosomal protein</keyword>
<keyword evidence="3" id="KW-0687">Ribonucleoprotein</keyword>
<dbReference type="InterPro" id="IPR021131">
    <property type="entry name" value="Ribosomal_uL15/eL18"/>
</dbReference>
<feature type="compositionally biased region" description="Basic residues" evidence="4">
    <location>
        <begin position="10"/>
        <end position="20"/>
    </location>
</feature>
<evidence type="ECO:0000256" key="4">
    <source>
        <dbReference type="SAM" id="MobiDB-lite"/>
    </source>
</evidence>
<dbReference type="GO" id="GO:0006412">
    <property type="term" value="P:translation"/>
    <property type="evidence" value="ECO:0007669"/>
    <property type="project" value="InterPro"/>
</dbReference>
<dbReference type="NCBIfam" id="TIGR01071">
    <property type="entry name" value="rplO_bact"/>
    <property type="match status" value="1"/>
</dbReference>
<protein>
    <recommendedName>
        <fullName evidence="5">Large ribosomal subunit protein uL15/eL18 domain-containing protein</fullName>
    </recommendedName>
</protein>
<name>A0A0F9LU20_9ZZZZ</name>
<dbReference type="InterPro" id="IPR001196">
    <property type="entry name" value="Ribosomal_uL15_CS"/>
</dbReference>
<dbReference type="SUPFAM" id="SSF52080">
    <property type="entry name" value="Ribosomal proteins L15p and L18e"/>
    <property type="match status" value="1"/>
</dbReference>
<dbReference type="Pfam" id="PF00828">
    <property type="entry name" value="Ribosomal_L27A"/>
    <property type="match status" value="1"/>
</dbReference>
<evidence type="ECO:0000256" key="1">
    <source>
        <dbReference type="ARBA" id="ARBA00007320"/>
    </source>
</evidence>
<evidence type="ECO:0000256" key="2">
    <source>
        <dbReference type="ARBA" id="ARBA00022980"/>
    </source>
</evidence>
<sequence length="153" mass="16613">MLAHELRPPKGAKHARKRLGRGNASGRGTYSGRGLKGQKARSGRKPKLGFEGGQTKLIKRLPRRRGFTNIFRKEYSAVNLRDLERFQAGTEVTPELLKQAGVLRTLRRPVKVLATGELTKALTVKAHRFSMTAKAKIEAAGGTVQEIGDGGGG</sequence>
<feature type="compositionally biased region" description="Basic residues" evidence="4">
    <location>
        <begin position="36"/>
        <end position="47"/>
    </location>
</feature>
<organism evidence="6">
    <name type="scientific">marine sediment metagenome</name>
    <dbReference type="NCBI Taxonomy" id="412755"/>
    <lineage>
        <taxon>unclassified sequences</taxon>
        <taxon>metagenomes</taxon>
        <taxon>ecological metagenomes</taxon>
    </lineage>
</organism>
<dbReference type="PANTHER" id="PTHR12934">
    <property type="entry name" value="50S RIBOSOMAL PROTEIN L15"/>
    <property type="match status" value="1"/>
</dbReference>
<accession>A0A0F9LU20</accession>
<gene>
    <name evidence="6" type="ORF">LCGC14_1155610</name>
</gene>
<evidence type="ECO:0000259" key="5">
    <source>
        <dbReference type="Pfam" id="PF00828"/>
    </source>
</evidence>
<dbReference type="InterPro" id="IPR030878">
    <property type="entry name" value="Ribosomal_uL15"/>
</dbReference>
<feature type="compositionally biased region" description="Gly residues" evidence="4">
    <location>
        <begin position="23"/>
        <end position="35"/>
    </location>
</feature>
<dbReference type="Gene3D" id="3.100.10.10">
    <property type="match status" value="1"/>
</dbReference>
<proteinExistence type="inferred from homology"/>
<dbReference type="PROSITE" id="PS00475">
    <property type="entry name" value="RIBOSOMAL_L15"/>
    <property type="match status" value="1"/>
</dbReference>
<comment type="similarity">
    <text evidence="1">Belongs to the universal ribosomal protein uL15 family.</text>
</comment>
<feature type="region of interest" description="Disordered" evidence="4">
    <location>
        <begin position="1"/>
        <end position="53"/>
    </location>
</feature>
<dbReference type="InterPro" id="IPR036227">
    <property type="entry name" value="Ribosomal_uL15/eL18_sf"/>
</dbReference>
<dbReference type="GO" id="GO:0003735">
    <property type="term" value="F:structural constituent of ribosome"/>
    <property type="evidence" value="ECO:0007669"/>
    <property type="project" value="InterPro"/>
</dbReference>
<comment type="caution">
    <text evidence="6">The sequence shown here is derived from an EMBL/GenBank/DDBJ whole genome shotgun (WGS) entry which is preliminary data.</text>
</comment>
<dbReference type="PANTHER" id="PTHR12934:SF11">
    <property type="entry name" value="LARGE RIBOSOMAL SUBUNIT PROTEIN UL15M"/>
    <property type="match status" value="1"/>
</dbReference>
<dbReference type="GO" id="GO:0022625">
    <property type="term" value="C:cytosolic large ribosomal subunit"/>
    <property type="evidence" value="ECO:0007669"/>
    <property type="project" value="TreeGrafter"/>
</dbReference>
<dbReference type="InterPro" id="IPR005749">
    <property type="entry name" value="Ribosomal_uL15_bac-type"/>
</dbReference>
<dbReference type="EMBL" id="LAZR01005592">
    <property type="protein sequence ID" value="KKM98659.1"/>
    <property type="molecule type" value="Genomic_DNA"/>
</dbReference>
<evidence type="ECO:0000256" key="3">
    <source>
        <dbReference type="ARBA" id="ARBA00023274"/>
    </source>
</evidence>
<reference evidence="6" key="1">
    <citation type="journal article" date="2015" name="Nature">
        <title>Complex archaea that bridge the gap between prokaryotes and eukaryotes.</title>
        <authorList>
            <person name="Spang A."/>
            <person name="Saw J.H."/>
            <person name="Jorgensen S.L."/>
            <person name="Zaremba-Niedzwiedzka K."/>
            <person name="Martijn J."/>
            <person name="Lind A.E."/>
            <person name="van Eijk R."/>
            <person name="Schleper C."/>
            <person name="Guy L."/>
            <person name="Ettema T.J."/>
        </authorList>
    </citation>
    <scope>NUCLEOTIDE SEQUENCE</scope>
</reference>
<evidence type="ECO:0000313" key="6">
    <source>
        <dbReference type="EMBL" id="KKM98659.1"/>
    </source>
</evidence>